<gene>
    <name evidence="3" type="ORF">B808_698</name>
</gene>
<accession>W9EGR7</accession>
<dbReference type="InterPro" id="IPR050273">
    <property type="entry name" value="GppA/Ppx_hydrolase"/>
</dbReference>
<comment type="caution">
    <text evidence="3">The sequence shown here is derived from an EMBL/GenBank/DDBJ whole genome shotgun (WGS) entry which is preliminary data.</text>
</comment>
<sequence length="314" mass="35334">MENFVIIDIGSNSVRMAIYEIDQEGNYQEVKRMKSPARLSQGMGRKNRLQSGAIQRTIKALHQFQAFYSKLPNLTVTAIATAAVRQAQNQDDFLKLVRDQTGIKIRVLTGAEEAYFDYEGVADRVKVHDFVLMDIGGASVEIVHVRKREAINYTSIPTGAVKITEQFHLKDQVSGADWLAAQQHIIEIFSKIGWLGRPVHYPIVLIGGAARTLARINRRQQALTPIDLIQDYQLTRKQVGKTMLMLLSANYKERKKIPGLENDRADVIVGGLVNLTAIMDFIDSKRVIFSDGGVREGVINEHLRQRLQRGVSHD</sequence>
<proteinExistence type="inferred from homology"/>
<evidence type="ECO:0000313" key="4">
    <source>
        <dbReference type="Proteomes" id="UP000019474"/>
    </source>
</evidence>
<dbReference type="InterPro" id="IPR043129">
    <property type="entry name" value="ATPase_NBD"/>
</dbReference>
<keyword evidence="4" id="KW-1185">Reference proteome</keyword>
<dbReference type="Pfam" id="PF02541">
    <property type="entry name" value="Ppx-GppA"/>
    <property type="match status" value="1"/>
</dbReference>
<dbReference type="CDD" id="cd24052">
    <property type="entry name" value="ASKHA_NBD_HpPPX-GppA-like"/>
    <property type="match status" value="1"/>
</dbReference>
<evidence type="ECO:0000256" key="1">
    <source>
        <dbReference type="ARBA" id="ARBA00007125"/>
    </source>
</evidence>
<dbReference type="PANTHER" id="PTHR30005:SF0">
    <property type="entry name" value="RETROGRADE REGULATION PROTEIN 2"/>
    <property type="match status" value="1"/>
</dbReference>
<dbReference type="SUPFAM" id="SSF53067">
    <property type="entry name" value="Actin-like ATPase domain"/>
    <property type="match status" value="2"/>
</dbReference>
<dbReference type="EMBL" id="ALXG01000029">
    <property type="protein sequence ID" value="ETO40426.1"/>
    <property type="molecule type" value="Genomic_DNA"/>
</dbReference>
<reference evidence="3 4" key="1">
    <citation type="submission" date="2012-08" db="EMBL/GenBank/DDBJ databases">
        <title>Genome sequencing of Lactobacillus florum 8D.</title>
        <authorList>
            <person name="Kim E.B."/>
            <person name="Marco M.L."/>
        </authorList>
    </citation>
    <scope>NUCLEOTIDE SEQUENCE [LARGE SCALE GENOMIC DNA]</scope>
    <source>
        <strain evidence="3 4">8D</strain>
    </source>
</reference>
<dbReference type="Gene3D" id="3.30.420.150">
    <property type="entry name" value="Exopolyphosphatase. Domain 2"/>
    <property type="match status" value="1"/>
</dbReference>
<dbReference type="Proteomes" id="UP000019474">
    <property type="component" value="Unassembled WGS sequence"/>
</dbReference>
<comment type="similarity">
    <text evidence="1">Belongs to the GppA/Ppx family.</text>
</comment>
<dbReference type="PATRIC" id="fig|1221538.3.peg.704"/>
<dbReference type="RefSeq" id="WP_009167350.1">
    <property type="nucleotide sequence ID" value="NZ_ALXG01000029.1"/>
</dbReference>
<dbReference type="InterPro" id="IPR003695">
    <property type="entry name" value="Ppx_GppA_N"/>
</dbReference>
<organism evidence="3 4">
    <name type="scientific">Fructilactobacillus florum 8D</name>
    <dbReference type="NCBI Taxonomy" id="1221538"/>
    <lineage>
        <taxon>Bacteria</taxon>
        <taxon>Bacillati</taxon>
        <taxon>Bacillota</taxon>
        <taxon>Bacilli</taxon>
        <taxon>Lactobacillales</taxon>
        <taxon>Lactobacillaceae</taxon>
        <taxon>Fructilactobacillus</taxon>
    </lineage>
</organism>
<name>W9EGR7_9LACO</name>
<feature type="domain" description="Ppx/GppA phosphatase N-terminal" evidence="2">
    <location>
        <begin position="18"/>
        <end position="303"/>
    </location>
</feature>
<evidence type="ECO:0000259" key="2">
    <source>
        <dbReference type="Pfam" id="PF02541"/>
    </source>
</evidence>
<protein>
    <submittedName>
        <fullName evidence="3">Exopolyphosphatase</fullName>
    </submittedName>
</protein>
<evidence type="ECO:0000313" key="3">
    <source>
        <dbReference type="EMBL" id="ETO40426.1"/>
    </source>
</evidence>
<dbReference type="Gene3D" id="3.30.420.40">
    <property type="match status" value="1"/>
</dbReference>
<dbReference type="PANTHER" id="PTHR30005">
    <property type="entry name" value="EXOPOLYPHOSPHATASE"/>
    <property type="match status" value="1"/>
</dbReference>
<dbReference type="OrthoDB" id="9807195at2"/>
<dbReference type="AlphaFoldDB" id="W9EGR7"/>